<dbReference type="AlphaFoldDB" id="A0A845QAI2"/>
<dbReference type="PANTHER" id="PTHR48229">
    <property type="entry name" value="CAIB/BAIF FAMILY ENZYME (AFU_ORTHOLOGUE AFUA_1G05360)-RELATED"/>
    <property type="match status" value="1"/>
</dbReference>
<organism evidence="2 3">
    <name type="scientific">Pyruvatibacter mobilis</name>
    <dbReference type="NCBI Taxonomy" id="1712261"/>
    <lineage>
        <taxon>Bacteria</taxon>
        <taxon>Pseudomonadati</taxon>
        <taxon>Pseudomonadota</taxon>
        <taxon>Alphaproteobacteria</taxon>
        <taxon>Hyphomicrobiales</taxon>
        <taxon>Parvibaculaceae</taxon>
        <taxon>Pyruvatibacter</taxon>
    </lineage>
</organism>
<dbReference type="InterPro" id="IPR023606">
    <property type="entry name" value="CoA-Trfase_III_dom_1_sf"/>
</dbReference>
<dbReference type="OrthoDB" id="9806585at2"/>
<dbReference type="Proteomes" id="UP000470384">
    <property type="component" value="Unassembled WGS sequence"/>
</dbReference>
<gene>
    <name evidence="2" type="ORF">GTQ45_06550</name>
</gene>
<dbReference type="Gene3D" id="3.40.50.10540">
    <property type="entry name" value="Crotonobetainyl-coa:carnitine coa-transferase, domain 1"/>
    <property type="match status" value="2"/>
</dbReference>
<dbReference type="Pfam" id="PF02515">
    <property type="entry name" value="CoA_transf_3"/>
    <property type="match status" value="1"/>
</dbReference>
<name>A0A845QAI2_9HYPH</name>
<evidence type="ECO:0000313" key="2">
    <source>
        <dbReference type="EMBL" id="NBG95389.1"/>
    </source>
</evidence>
<dbReference type="EMBL" id="WXYQ01000005">
    <property type="protein sequence ID" value="NBG95389.1"/>
    <property type="molecule type" value="Genomic_DNA"/>
</dbReference>
<dbReference type="PANTHER" id="PTHR48229:SF1">
    <property type="entry name" value="ALPHA METHYLACYL-COA RACEMASE-RELATED"/>
    <property type="match status" value="1"/>
</dbReference>
<evidence type="ECO:0000313" key="3">
    <source>
        <dbReference type="Proteomes" id="UP000470384"/>
    </source>
</evidence>
<feature type="region of interest" description="Disordered" evidence="1">
    <location>
        <begin position="435"/>
        <end position="464"/>
    </location>
</feature>
<dbReference type="Gene3D" id="3.30.1540.10">
    <property type="entry name" value="formyl-coa transferase, domain 3"/>
    <property type="match status" value="1"/>
</dbReference>
<proteinExistence type="predicted"/>
<keyword evidence="3" id="KW-1185">Reference proteome</keyword>
<dbReference type="InterPro" id="IPR044855">
    <property type="entry name" value="CoA-Trfase_III_dom3_sf"/>
</dbReference>
<protein>
    <submittedName>
        <fullName evidence="2">CoA transferase</fullName>
    </submittedName>
</protein>
<evidence type="ECO:0000256" key="1">
    <source>
        <dbReference type="SAM" id="MobiDB-lite"/>
    </source>
</evidence>
<dbReference type="SUPFAM" id="SSF89796">
    <property type="entry name" value="CoA-transferase family III (CaiB/BaiF)"/>
    <property type="match status" value="2"/>
</dbReference>
<dbReference type="InterPro" id="IPR052985">
    <property type="entry name" value="CoA-trans_III_biosynth/detox"/>
</dbReference>
<dbReference type="RefSeq" id="WP_160587383.1">
    <property type="nucleotide sequence ID" value="NZ_BMHN01000001.1"/>
</dbReference>
<sequence>MAGDAYRQVMRQAGDVAAQPLSVSFDGADPVYPSCLRVGDAAAGALGAAAAMAQEVGADRGLQRQSLTVNTRAAAASLLGFLHMRLDGEMVLRPALTNPTIGIYRAACGKYIHLHGGFPHLRDGILRLLDCELSEDAIAEAVGKWDAVALEDALAYVNLCGAVVRSREEWAAHAHGRHLATAPLVELTRIGDAPARPLPATSGRPLEGLRVLDMTRVLAGPTCGRTLASHGADVLRVGAAHLPTIEPFVMDTGHGKRFATLDFGNRDDAETLRDLAETSHLFVQGYRPGALARHGLGPEELAELRPGIVYVSINCYGHDGPFAARAGWEQLAQSTTGMARWHTDETQGEAAVPELMPAAATDYTTGYLAAFGALAGLRRQARDGGSWHVRVSLSRTAMWMMDLGATNHRKADPVTEEEAAELSDTRDTPFGAMRFLRPADSLSATPSHWDLPPEPQGNSRPAWR</sequence>
<comment type="caution">
    <text evidence="2">The sequence shown here is derived from an EMBL/GenBank/DDBJ whole genome shotgun (WGS) entry which is preliminary data.</text>
</comment>
<keyword evidence="2" id="KW-0808">Transferase</keyword>
<accession>A0A845QAI2</accession>
<dbReference type="GeneID" id="300655147"/>
<reference evidence="2 3" key="1">
    <citation type="journal article" date="2016" name="Int. J. Syst. Evol. Microbiol.">
        <title>Pyruvatibacter mobilis gen. nov., sp. nov., a marine bacterium from the culture broth of Picochlorum sp. 122.</title>
        <authorList>
            <person name="Wang G."/>
            <person name="Tang M."/>
            <person name="Wu H."/>
            <person name="Dai S."/>
            <person name="Li T."/>
            <person name="Chen C."/>
            <person name="He H."/>
            <person name="Fan J."/>
            <person name="Xiang W."/>
            <person name="Li X."/>
        </authorList>
    </citation>
    <scope>NUCLEOTIDE SEQUENCE [LARGE SCALE GENOMIC DNA]</scope>
    <source>
        <strain evidence="2 3">GYP-11</strain>
    </source>
</reference>
<dbReference type="GO" id="GO:0016740">
    <property type="term" value="F:transferase activity"/>
    <property type="evidence" value="ECO:0007669"/>
    <property type="project" value="UniProtKB-KW"/>
</dbReference>
<dbReference type="InterPro" id="IPR003673">
    <property type="entry name" value="CoA-Trfase_fam_III"/>
</dbReference>